<keyword evidence="1" id="KW-1133">Transmembrane helix</keyword>
<dbReference type="AlphaFoldDB" id="A0A0J6WIY6"/>
<evidence type="ECO:0000313" key="2">
    <source>
        <dbReference type="EMBL" id="KMO83275.1"/>
    </source>
</evidence>
<dbReference type="PATRIC" id="fig|1800.3.peg.1284"/>
<feature type="transmembrane region" description="Helical" evidence="1">
    <location>
        <begin position="56"/>
        <end position="84"/>
    </location>
</feature>
<reference evidence="2 3" key="1">
    <citation type="journal article" date="2015" name="Genome Biol. Evol.">
        <title>Characterization of Three Mycobacterium spp. with Potential Use in Bioremediation by Genome Sequencing and Comparative Genomics.</title>
        <authorList>
            <person name="Das S."/>
            <person name="Pettersson B.M."/>
            <person name="Behra P.R."/>
            <person name="Ramesh M."/>
            <person name="Dasgupta S."/>
            <person name="Bhattacharya A."/>
            <person name="Kirsebom L.A."/>
        </authorList>
    </citation>
    <scope>NUCLEOTIDE SEQUENCE [LARGE SCALE GENOMIC DNA]</scope>
    <source>
        <strain evidence="2 3">DSM 44219</strain>
    </source>
</reference>
<dbReference type="Proteomes" id="UP000036176">
    <property type="component" value="Unassembled WGS sequence"/>
</dbReference>
<protein>
    <submittedName>
        <fullName evidence="2">Uncharacterized protein</fullName>
    </submittedName>
</protein>
<keyword evidence="1" id="KW-0472">Membrane</keyword>
<organism evidence="2 3">
    <name type="scientific">Mycolicibacterium chubuense</name>
    <name type="common">Mycobacterium chubuense</name>
    <dbReference type="NCBI Taxonomy" id="1800"/>
    <lineage>
        <taxon>Bacteria</taxon>
        <taxon>Bacillati</taxon>
        <taxon>Actinomycetota</taxon>
        <taxon>Actinomycetes</taxon>
        <taxon>Mycobacteriales</taxon>
        <taxon>Mycobacteriaceae</taxon>
        <taxon>Mycolicibacterium</taxon>
    </lineage>
</organism>
<name>A0A0J6WIY6_MYCCU</name>
<dbReference type="RefSeq" id="WP_053081203.1">
    <property type="nucleotide sequence ID" value="NZ_JYNX01000024.1"/>
</dbReference>
<gene>
    <name evidence="2" type="ORF">MCHUDSM44219_01277</name>
</gene>
<sequence>MYPPPPPPAPRSAADMTISIVVLVLTAVMGAVAVFFGVFSLAFLDHCPPETCSVDGAVNAVFTALLVAAGVGVVGLVLTVVALIRRATAWPYAIATFALCALTLFLGALGYGAAVG</sequence>
<feature type="transmembrane region" description="Helical" evidence="1">
    <location>
        <begin position="20"/>
        <end position="44"/>
    </location>
</feature>
<evidence type="ECO:0000313" key="3">
    <source>
        <dbReference type="Proteomes" id="UP000036176"/>
    </source>
</evidence>
<comment type="caution">
    <text evidence="2">The sequence shown here is derived from an EMBL/GenBank/DDBJ whole genome shotgun (WGS) entry which is preliminary data.</text>
</comment>
<keyword evidence="1" id="KW-0812">Transmembrane</keyword>
<proteinExistence type="predicted"/>
<accession>A0A0J6WIY6</accession>
<evidence type="ECO:0000256" key="1">
    <source>
        <dbReference type="SAM" id="Phobius"/>
    </source>
</evidence>
<keyword evidence="3" id="KW-1185">Reference proteome</keyword>
<feature type="transmembrane region" description="Helical" evidence="1">
    <location>
        <begin position="90"/>
        <end position="114"/>
    </location>
</feature>
<dbReference type="EMBL" id="JYNX01000024">
    <property type="protein sequence ID" value="KMO83275.1"/>
    <property type="molecule type" value="Genomic_DNA"/>
</dbReference>